<evidence type="ECO:0000256" key="3">
    <source>
        <dbReference type="PROSITE-ProRule" id="PRU00124"/>
    </source>
</evidence>
<dbReference type="Gene3D" id="2.20.100.10">
    <property type="entry name" value="Thrombospondin type-1 (TSP1) repeat"/>
    <property type="match status" value="1"/>
</dbReference>
<dbReference type="Proteomes" id="UP001217089">
    <property type="component" value="Unassembled WGS sequence"/>
</dbReference>
<dbReference type="InterPro" id="IPR000884">
    <property type="entry name" value="TSP1_rpt"/>
</dbReference>
<accession>A0ABQ9EN23</accession>
<name>A0ABQ9EN23_TEGGR</name>
<organism evidence="4 5">
    <name type="scientific">Tegillarca granosa</name>
    <name type="common">Malaysian cockle</name>
    <name type="synonym">Anadara granosa</name>
    <dbReference type="NCBI Taxonomy" id="220873"/>
    <lineage>
        <taxon>Eukaryota</taxon>
        <taxon>Metazoa</taxon>
        <taxon>Spiralia</taxon>
        <taxon>Lophotrochozoa</taxon>
        <taxon>Mollusca</taxon>
        <taxon>Bivalvia</taxon>
        <taxon>Autobranchia</taxon>
        <taxon>Pteriomorphia</taxon>
        <taxon>Arcoida</taxon>
        <taxon>Arcoidea</taxon>
        <taxon>Arcidae</taxon>
        <taxon>Tegillarca</taxon>
    </lineage>
</organism>
<dbReference type="SUPFAM" id="SSF57424">
    <property type="entry name" value="LDL receptor-like module"/>
    <property type="match status" value="1"/>
</dbReference>
<reference evidence="4 5" key="1">
    <citation type="submission" date="2022-12" db="EMBL/GenBank/DDBJ databases">
        <title>Chromosome-level genome of Tegillarca granosa.</title>
        <authorList>
            <person name="Kim J."/>
        </authorList>
    </citation>
    <scope>NUCLEOTIDE SEQUENCE [LARGE SCALE GENOMIC DNA]</scope>
    <source>
        <strain evidence="4">Teg-2019</strain>
        <tissue evidence="4">Adductor muscle</tissue>
    </source>
</reference>
<dbReference type="InterPro" id="IPR036383">
    <property type="entry name" value="TSP1_rpt_sf"/>
</dbReference>
<comment type="caution">
    <text evidence="4">The sequence shown here is derived from an EMBL/GenBank/DDBJ whole genome shotgun (WGS) entry which is preliminary data.</text>
</comment>
<dbReference type="Pfam" id="PF00057">
    <property type="entry name" value="Ldl_recept_a"/>
    <property type="match status" value="1"/>
</dbReference>
<sequence>WGSWSSWGSCSRTCGNGEYTRSRSCSGGSCSGSSSDTGNCWIGTCYPSLLGDLDKNCTGDQFGCRTGAIECVEYSQRCDGSADCADGSDENPIIAGCCISGSDALMVSKFLMVSVILIVSFTRLKYNSVTV</sequence>
<evidence type="ECO:0000256" key="1">
    <source>
        <dbReference type="ARBA" id="ARBA00022536"/>
    </source>
</evidence>
<dbReference type="PROSITE" id="PS50092">
    <property type="entry name" value="TSP1"/>
    <property type="match status" value="1"/>
</dbReference>
<dbReference type="EMBL" id="JARBDR010000903">
    <property type="protein sequence ID" value="KAJ8304945.1"/>
    <property type="molecule type" value="Genomic_DNA"/>
</dbReference>
<evidence type="ECO:0000313" key="5">
    <source>
        <dbReference type="Proteomes" id="UP001217089"/>
    </source>
</evidence>
<evidence type="ECO:0000313" key="4">
    <source>
        <dbReference type="EMBL" id="KAJ8304945.1"/>
    </source>
</evidence>
<dbReference type="CDD" id="cd00112">
    <property type="entry name" value="LDLa"/>
    <property type="match status" value="1"/>
</dbReference>
<dbReference type="SUPFAM" id="SSF82895">
    <property type="entry name" value="TSP-1 type 1 repeat"/>
    <property type="match status" value="1"/>
</dbReference>
<gene>
    <name evidence="4" type="ORF">KUTeg_018528</name>
</gene>
<dbReference type="Pfam" id="PF00090">
    <property type="entry name" value="TSP_1"/>
    <property type="match status" value="1"/>
</dbReference>
<dbReference type="Gene3D" id="4.10.400.10">
    <property type="entry name" value="Low-density Lipoprotein Receptor"/>
    <property type="match status" value="1"/>
</dbReference>
<dbReference type="PROSITE" id="PS50068">
    <property type="entry name" value="LDLRA_2"/>
    <property type="match status" value="1"/>
</dbReference>
<protein>
    <submittedName>
        <fullName evidence="4">Uncharacterized protein</fullName>
    </submittedName>
</protein>
<keyword evidence="5" id="KW-1185">Reference proteome</keyword>
<dbReference type="InterPro" id="IPR036055">
    <property type="entry name" value="LDL_receptor-like_sf"/>
</dbReference>
<dbReference type="InterPro" id="IPR002172">
    <property type="entry name" value="LDrepeatLR_classA_rpt"/>
</dbReference>
<keyword evidence="1" id="KW-0245">EGF-like domain</keyword>
<evidence type="ECO:0000256" key="2">
    <source>
        <dbReference type="ARBA" id="ARBA00023157"/>
    </source>
</evidence>
<dbReference type="SMART" id="SM00192">
    <property type="entry name" value="LDLa"/>
    <property type="match status" value="1"/>
</dbReference>
<feature type="non-terminal residue" evidence="4">
    <location>
        <position position="1"/>
    </location>
</feature>
<comment type="caution">
    <text evidence="3">Lacks conserved residue(s) required for the propagation of feature annotation.</text>
</comment>
<proteinExistence type="predicted"/>
<keyword evidence="2" id="KW-1015">Disulfide bond</keyword>